<dbReference type="FunFam" id="3.10.10.10:FF:000007">
    <property type="entry name" value="Retrovirus-related Pol polyprotein from transposon 17.6-like Protein"/>
    <property type="match status" value="1"/>
</dbReference>
<dbReference type="InterPro" id="IPR041577">
    <property type="entry name" value="RT_RNaseH_2"/>
</dbReference>
<proteinExistence type="predicted"/>
<feature type="compositionally biased region" description="Basic and acidic residues" evidence="10">
    <location>
        <begin position="1"/>
        <end position="11"/>
    </location>
</feature>
<evidence type="ECO:0000256" key="9">
    <source>
        <dbReference type="SAM" id="Coils"/>
    </source>
</evidence>
<protein>
    <recommendedName>
        <fullName evidence="15">Reverse transcriptase domain-containing protein</fullName>
    </recommendedName>
</protein>
<feature type="region of interest" description="Disordered" evidence="10">
    <location>
        <begin position="302"/>
        <end position="352"/>
    </location>
</feature>
<dbReference type="SUPFAM" id="SSF56672">
    <property type="entry name" value="DNA/RNA polymerases"/>
    <property type="match status" value="1"/>
</dbReference>
<dbReference type="InterPro" id="IPR000477">
    <property type="entry name" value="RT_dom"/>
</dbReference>
<keyword evidence="7" id="KW-0695">RNA-directed DNA polymerase</keyword>
<keyword evidence="1" id="KW-0645">Protease</keyword>
<dbReference type="GO" id="GO:0006508">
    <property type="term" value="P:proteolysis"/>
    <property type="evidence" value="ECO:0007669"/>
    <property type="project" value="UniProtKB-KW"/>
</dbReference>
<evidence type="ECO:0000259" key="11">
    <source>
        <dbReference type="Pfam" id="PF00078"/>
    </source>
</evidence>
<evidence type="ECO:0000256" key="8">
    <source>
        <dbReference type="ARBA" id="ARBA00023268"/>
    </source>
</evidence>
<feature type="domain" description="Reverse transcriptase" evidence="11">
    <location>
        <begin position="433"/>
        <end position="558"/>
    </location>
</feature>
<sequence length="842" mass="94051">MSDAEGKRSEETPQAETYAPPDPPQSPLSPLEQALLIAEEARRKVDEQITKLRKEKAEAEEAGRQEERIRQLLVEVQKVVDSGTASGYNKSIAEMVILNDTLGRSYFSNSPAGSHVSTPSVASGTFVQRGPKLTPPPMYSGEDPKVDVSDWVTAMQAYLGSFTFPEATKVGTILGRLERSALKWCTSSATKENVAMDRWGQQLGVAGLLKALQDRFADREQTRKAAAKIMLLGSHRFEGSLSKLYSLFESLTSTPGLEMSESDQLTHFLHAAPPDYSIALYAQGHKDWRSFGKAALDLESRLKVQTPSEGRKRPTSQGQRRRKGALLAADAGSDSDASQRGSPPSETASGSAVEPAVLALAENLAAMFKGKFSKDNSKGSASQKGKGKGRATSPQAQRPNLPRDVHWPVNVMDPSTLPWRALRIQEGQWQRRKDREGCTIFNKIDLKFGYHQIEMAEGDVHKTAFKTRYGTYEYLVMPFGLCNAPGTFQTEMHRILRPYLDRFVVVYLDDILVFSRSVKEHAQHLALVLQALHEAQYKTNREKSSFGVTSVTYLGHVISGEGLAPEAPKIAAIQNWPQPTTVRDVRSFLGLASYYRKFVKNFSAIAAPLTDLTKKDTHFLWTSDCQQAFTRLKEALMRAPVLKLPDPTLPFVLTSDASQYGVGAVLQQDGGHGLQPVEYMSKKIKVKKLQDSTYEKELYALVLALKHWKHFLMGRRFQIFSYHSTLQWMKTQGELNDKLARYIQFIDLFDFELKHQKGCYNRVADALSRRPETVCMISSTHTFGRTPVRPLPSYCHKTRLLAELLGICRLILLLNLGTFWFQICCTLAAEERSICASLRTAS</sequence>
<evidence type="ECO:0008006" key="15">
    <source>
        <dbReference type="Google" id="ProtNLM"/>
    </source>
</evidence>
<dbReference type="CDD" id="cd09274">
    <property type="entry name" value="RNase_HI_RT_Ty3"/>
    <property type="match status" value="1"/>
</dbReference>
<evidence type="ECO:0000256" key="10">
    <source>
        <dbReference type="SAM" id="MobiDB-lite"/>
    </source>
</evidence>
<comment type="caution">
    <text evidence="13">The sequence shown here is derived from an EMBL/GenBank/DDBJ whole genome shotgun (WGS) entry which is preliminary data.</text>
</comment>
<evidence type="ECO:0000256" key="4">
    <source>
        <dbReference type="ARBA" id="ARBA00022722"/>
    </source>
</evidence>
<keyword evidence="3" id="KW-0548">Nucleotidyltransferase</keyword>
<dbReference type="InterPro" id="IPR043128">
    <property type="entry name" value="Rev_trsase/Diguanyl_cyclase"/>
</dbReference>
<dbReference type="AlphaFoldDB" id="A0A388KN65"/>
<dbReference type="PANTHER" id="PTHR37984">
    <property type="entry name" value="PROTEIN CBG26694"/>
    <property type="match status" value="1"/>
</dbReference>
<evidence type="ECO:0000259" key="12">
    <source>
        <dbReference type="Pfam" id="PF17919"/>
    </source>
</evidence>
<dbReference type="Gramene" id="GBG71471">
    <property type="protein sequence ID" value="GBG71471"/>
    <property type="gene ID" value="CBR_g8888"/>
</dbReference>
<keyword evidence="5" id="KW-0255">Endonuclease</keyword>
<dbReference type="GO" id="GO:0004519">
    <property type="term" value="F:endonuclease activity"/>
    <property type="evidence" value="ECO:0007669"/>
    <property type="project" value="UniProtKB-KW"/>
</dbReference>
<evidence type="ECO:0000256" key="2">
    <source>
        <dbReference type="ARBA" id="ARBA00022679"/>
    </source>
</evidence>
<dbReference type="Pfam" id="PF17919">
    <property type="entry name" value="RT_RNaseH_2"/>
    <property type="match status" value="1"/>
</dbReference>
<reference evidence="13 14" key="1">
    <citation type="journal article" date="2018" name="Cell">
        <title>The Chara Genome: Secondary Complexity and Implications for Plant Terrestrialization.</title>
        <authorList>
            <person name="Nishiyama T."/>
            <person name="Sakayama H."/>
            <person name="Vries J.D."/>
            <person name="Buschmann H."/>
            <person name="Saint-Marcoux D."/>
            <person name="Ullrich K.K."/>
            <person name="Haas F.B."/>
            <person name="Vanderstraeten L."/>
            <person name="Becker D."/>
            <person name="Lang D."/>
            <person name="Vosolsobe S."/>
            <person name="Rombauts S."/>
            <person name="Wilhelmsson P.K.I."/>
            <person name="Janitza P."/>
            <person name="Kern R."/>
            <person name="Heyl A."/>
            <person name="Rumpler F."/>
            <person name="Villalobos L.I.A.C."/>
            <person name="Clay J.M."/>
            <person name="Skokan R."/>
            <person name="Toyoda A."/>
            <person name="Suzuki Y."/>
            <person name="Kagoshima H."/>
            <person name="Schijlen E."/>
            <person name="Tajeshwar N."/>
            <person name="Catarino B."/>
            <person name="Hetherington A.J."/>
            <person name="Saltykova A."/>
            <person name="Bonnot C."/>
            <person name="Breuninger H."/>
            <person name="Symeonidi A."/>
            <person name="Radhakrishnan G.V."/>
            <person name="Van Nieuwerburgh F."/>
            <person name="Deforce D."/>
            <person name="Chang C."/>
            <person name="Karol K.G."/>
            <person name="Hedrich R."/>
            <person name="Ulvskov P."/>
            <person name="Glockner G."/>
            <person name="Delwiche C.F."/>
            <person name="Petrasek J."/>
            <person name="Van de Peer Y."/>
            <person name="Friml J."/>
            <person name="Beilby M."/>
            <person name="Dolan L."/>
            <person name="Kohara Y."/>
            <person name="Sugano S."/>
            <person name="Fujiyama A."/>
            <person name="Delaux P.-M."/>
            <person name="Quint M."/>
            <person name="TheiBen G."/>
            <person name="Hagemann M."/>
            <person name="Harholt J."/>
            <person name="Dunand C."/>
            <person name="Zachgo S."/>
            <person name="Langdale J."/>
            <person name="Maumus F."/>
            <person name="Straeten D.V.D."/>
            <person name="Gould S.B."/>
            <person name="Rensing S.A."/>
        </authorList>
    </citation>
    <scope>NUCLEOTIDE SEQUENCE [LARGE SCALE GENOMIC DNA]</scope>
    <source>
        <strain evidence="13 14">S276</strain>
    </source>
</reference>
<name>A0A388KN65_CHABU</name>
<dbReference type="FunFam" id="3.30.70.270:FF:000020">
    <property type="entry name" value="Transposon Tf2-6 polyprotein-like Protein"/>
    <property type="match status" value="1"/>
</dbReference>
<feature type="compositionally biased region" description="Low complexity" evidence="10">
    <location>
        <begin position="325"/>
        <end position="338"/>
    </location>
</feature>
<keyword evidence="14" id="KW-1185">Reference proteome</keyword>
<keyword evidence="4" id="KW-0540">Nuclease</keyword>
<feature type="region of interest" description="Disordered" evidence="10">
    <location>
        <begin position="372"/>
        <end position="409"/>
    </location>
</feature>
<evidence type="ECO:0000313" key="13">
    <source>
        <dbReference type="EMBL" id="GBG71471.1"/>
    </source>
</evidence>
<evidence type="ECO:0000256" key="6">
    <source>
        <dbReference type="ARBA" id="ARBA00022801"/>
    </source>
</evidence>
<dbReference type="EMBL" id="BFEA01000147">
    <property type="protein sequence ID" value="GBG71471.1"/>
    <property type="molecule type" value="Genomic_DNA"/>
</dbReference>
<feature type="domain" description="Reverse transcriptase/retrotransposon-derived protein RNase H-like" evidence="12">
    <location>
        <begin position="621"/>
        <end position="719"/>
    </location>
</feature>
<feature type="compositionally biased region" description="Polar residues" evidence="10">
    <location>
        <begin position="339"/>
        <end position="350"/>
    </location>
</feature>
<accession>A0A388KN65</accession>
<dbReference type="InterPro" id="IPR050951">
    <property type="entry name" value="Retrovirus_Pol_polyprotein"/>
</dbReference>
<dbReference type="Gene3D" id="3.10.20.370">
    <property type="match status" value="1"/>
</dbReference>
<gene>
    <name evidence="13" type="ORF">CBR_g8888</name>
</gene>
<dbReference type="GO" id="GO:0008233">
    <property type="term" value="F:peptidase activity"/>
    <property type="evidence" value="ECO:0007669"/>
    <property type="project" value="UniProtKB-KW"/>
</dbReference>
<dbReference type="PANTHER" id="PTHR37984:SF5">
    <property type="entry name" value="PROTEIN NYNRIN-LIKE"/>
    <property type="match status" value="1"/>
</dbReference>
<dbReference type="Proteomes" id="UP000265515">
    <property type="component" value="Unassembled WGS sequence"/>
</dbReference>
<evidence type="ECO:0000256" key="3">
    <source>
        <dbReference type="ARBA" id="ARBA00022695"/>
    </source>
</evidence>
<evidence type="ECO:0000256" key="5">
    <source>
        <dbReference type="ARBA" id="ARBA00022759"/>
    </source>
</evidence>
<organism evidence="13 14">
    <name type="scientific">Chara braunii</name>
    <name type="common">Braun's stonewort</name>
    <dbReference type="NCBI Taxonomy" id="69332"/>
    <lineage>
        <taxon>Eukaryota</taxon>
        <taxon>Viridiplantae</taxon>
        <taxon>Streptophyta</taxon>
        <taxon>Charophyceae</taxon>
        <taxon>Charales</taxon>
        <taxon>Characeae</taxon>
        <taxon>Chara</taxon>
    </lineage>
</organism>
<dbReference type="OrthoDB" id="2013610at2759"/>
<evidence type="ECO:0000256" key="7">
    <source>
        <dbReference type="ARBA" id="ARBA00022918"/>
    </source>
</evidence>
<dbReference type="Gene3D" id="3.10.10.10">
    <property type="entry name" value="HIV Type 1 Reverse Transcriptase, subunit A, domain 1"/>
    <property type="match status" value="1"/>
</dbReference>
<keyword evidence="6" id="KW-0378">Hydrolase</keyword>
<dbReference type="Pfam" id="PF00078">
    <property type="entry name" value="RVT_1"/>
    <property type="match status" value="1"/>
</dbReference>
<keyword evidence="2" id="KW-0808">Transferase</keyword>
<dbReference type="CDD" id="cd22265">
    <property type="entry name" value="UDM1_RNF168"/>
    <property type="match status" value="1"/>
</dbReference>
<feature type="coiled-coil region" evidence="9">
    <location>
        <begin position="31"/>
        <end position="72"/>
    </location>
</feature>
<dbReference type="CDD" id="cd01647">
    <property type="entry name" value="RT_LTR"/>
    <property type="match status" value="1"/>
</dbReference>
<keyword evidence="8" id="KW-0511">Multifunctional enzyme</keyword>
<evidence type="ECO:0000313" key="14">
    <source>
        <dbReference type="Proteomes" id="UP000265515"/>
    </source>
</evidence>
<dbReference type="Gene3D" id="3.30.70.270">
    <property type="match status" value="2"/>
</dbReference>
<evidence type="ECO:0000256" key="1">
    <source>
        <dbReference type="ARBA" id="ARBA00022670"/>
    </source>
</evidence>
<feature type="region of interest" description="Disordered" evidence="10">
    <location>
        <begin position="1"/>
        <end position="31"/>
    </location>
</feature>
<dbReference type="GO" id="GO:0003964">
    <property type="term" value="F:RNA-directed DNA polymerase activity"/>
    <property type="evidence" value="ECO:0007669"/>
    <property type="project" value="UniProtKB-KW"/>
</dbReference>
<keyword evidence="9" id="KW-0175">Coiled coil</keyword>
<dbReference type="InterPro" id="IPR043502">
    <property type="entry name" value="DNA/RNA_pol_sf"/>
</dbReference>